<comment type="caution">
    <text evidence="1">The sequence shown here is derived from an EMBL/GenBank/DDBJ whole genome shotgun (WGS) entry which is preliminary data.</text>
</comment>
<evidence type="ECO:0000313" key="2">
    <source>
        <dbReference type="Proteomes" id="UP001106592"/>
    </source>
</evidence>
<dbReference type="EMBL" id="JAHTBI010000027">
    <property type="protein sequence ID" value="MBV6287113.1"/>
    <property type="molecule type" value="Genomic_DNA"/>
</dbReference>
<gene>
    <name evidence="1" type="ORF">KUO17_08715</name>
</gene>
<sequence>MKKFVVLDKSFLQGAPKSRIESLGELYGLLMPEEMLYEMVKAHPADRAKFFMKFPSTARPFELSKNLGSLLRYEKENLRSCGLPSQHIRNIDHAPTKDYQNPGYVLPDELTTQRESRKSQVDEDVERLVWMTENIGYIFPETRETAPKDREIQRNSLQIKTFTDSTFLKQKLNEILPLPESSSTIDHTWISYRWLQVNILFALDYWVRYPQGIDLSTESKLKERIRHDVLDAGILIVGLQEGALATKEKKLINWWEGIYPEGLLLEA</sequence>
<reference evidence="1" key="2">
    <citation type="journal article" date="2023" name="Plant Pathol.">
        <title>Dismantling and reorganizing Pseudomonas marginalis sensu#lato.</title>
        <authorList>
            <person name="Sawada H."/>
            <person name="Fujikawa T."/>
            <person name="Satou M."/>
        </authorList>
    </citation>
    <scope>NUCLEOTIDE SEQUENCE</scope>
    <source>
        <strain evidence="1">MAFF 301350</strain>
    </source>
</reference>
<protein>
    <submittedName>
        <fullName evidence="1">Uncharacterized protein</fullName>
    </submittedName>
</protein>
<evidence type="ECO:0000313" key="1">
    <source>
        <dbReference type="EMBL" id="MBV6287113.1"/>
    </source>
</evidence>
<proteinExistence type="predicted"/>
<name>A0A9Q2XI40_9PSED</name>
<dbReference type="Proteomes" id="UP001106592">
    <property type="component" value="Unassembled WGS sequence"/>
</dbReference>
<dbReference type="AlphaFoldDB" id="A0A9Q2XI40"/>
<organism evidence="1 2">
    <name type="scientific">Pseudomonas aegrilactucae</name>
    <dbReference type="NCBI Taxonomy" id="2854028"/>
    <lineage>
        <taxon>Bacteria</taxon>
        <taxon>Pseudomonadati</taxon>
        <taxon>Pseudomonadota</taxon>
        <taxon>Gammaproteobacteria</taxon>
        <taxon>Pseudomonadales</taxon>
        <taxon>Pseudomonadaceae</taxon>
        <taxon>Pseudomonas</taxon>
    </lineage>
</organism>
<reference evidence="1" key="1">
    <citation type="journal article" date="2022" name="Int. J. Syst. Evol. Microbiol.">
        <title>Pseudomonas aegrilactucae sp. nov. and Pseudomonas morbosilactucae sp. nov., pathogens causing bacterial rot of lettuce in Japan.</title>
        <authorList>
            <person name="Sawada H."/>
            <person name="Fujikawa T."/>
            <person name="Satou M."/>
        </authorList>
    </citation>
    <scope>NUCLEOTIDE SEQUENCE</scope>
    <source>
        <strain evidence="1">MAFF 301350</strain>
    </source>
</reference>
<accession>A0A9Q2XI40</accession>
<dbReference type="RefSeq" id="WP_186517011.1">
    <property type="nucleotide sequence ID" value="NZ_JAHTBI010000027.1"/>
</dbReference>
<keyword evidence="2" id="KW-1185">Reference proteome</keyword>